<dbReference type="Gene3D" id="1.25.40.10">
    <property type="entry name" value="Tetratricopeptide repeat domain"/>
    <property type="match status" value="1"/>
</dbReference>
<feature type="repeat" description="TPR" evidence="3">
    <location>
        <begin position="160"/>
        <end position="193"/>
    </location>
</feature>
<proteinExistence type="predicted"/>
<dbReference type="PROSITE" id="PS50005">
    <property type="entry name" value="TPR"/>
    <property type="match status" value="2"/>
</dbReference>
<reference evidence="6" key="1">
    <citation type="journal article" date="2011" name="PLoS Biol.">
        <title>Gene gain and loss during evolution of obligate parasitism in the white rust pathogen of Arabidopsis thaliana.</title>
        <authorList>
            <person name="Kemen E."/>
            <person name="Gardiner A."/>
            <person name="Schultz-Larsen T."/>
            <person name="Kemen A.C."/>
            <person name="Balmuth A.L."/>
            <person name="Robert-Seilaniantz A."/>
            <person name="Bailey K."/>
            <person name="Holub E."/>
            <person name="Studholme D.J."/>
            <person name="Maclean D."/>
            <person name="Jones J.D."/>
        </authorList>
    </citation>
    <scope>NUCLEOTIDE SEQUENCE</scope>
</reference>
<protein>
    <submittedName>
        <fullName evidence="6">Uncharacterized protein AlNc14C36G3169</fullName>
    </submittedName>
</protein>
<dbReference type="GO" id="GO:0072380">
    <property type="term" value="C:TRC complex"/>
    <property type="evidence" value="ECO:0007669"/>
    <property type="project" value="TreeGrafter"/>
</dbReference>
<evidence type="ECO:0000259" key="5">
    <source>
        <dbReference type="SMART" id="SM00727"/>
    </source>
</evidence>
<feature type="domain" description="STI1" evidence="5">
    <location>
        <begin position="311"/>
        <end position="353"/>
    </location>
</feature>
<dbReference type="InterPro" id="IPR011990">
    <property type="entry name" value="TPR-like_helical_dom_sf"/>
</dbReference>
<dbReference type="EMBL" id="FR824081">
    <property type="protein sequence ID" value="CCA17500.1"/>
    <property type="molecule type" value="Genomic_DNA"/>
</dbReference>
<dbReference type="Pfam" id="PF00515">
    <property type="entry name" value="TPR_1"/>
    <property type="match status" value="3"/>
</dbReference>
<dbReference type="SMART" id="SM00727">
    <property type="entry name" value="STI1"/>
    <property type="match status" value="2"/>
</dbReference>
<organism evidence="6">
    <name type="scientific">Albugo laibachii Nc14</name>
    <dbReference type="NCBI Taxonomy" id="890382"/>
    <lineage>
        <taxon>Eukaryota</taxon>
        <taxon>Sar</taxon>
        <taxon>Stramenopiles</taxon>
        <taxon>Oomycota</taxon>
        <taxon>Peronosporomycetes</taxon>
        <taxon>Albuginales</taxon>
        <taxon>Albuginaceae</taxon>
        <taxon>Albugo</taxon>
    </lineage>
</organism>
<dbReference type="PROSITE" id="PS50293">
    <property type="entry name" value="TPR_REGION"/>
    <property type="match status" value="1"/>
</dbReference>
<feature type="compositionally biased region" description="Low complexity" evidence="4">
    <location>
        <begin position="279"/>
        <end position="290"/>
    </location>
</feature>
<dbReference type="GO" id="GO:0016020">
    <property type="term" value="C:membrane"/>
    <property type="evidence" value="ECO:0007669"/>
    <property type="project" value="TreeGrafter"/>
</dbReference>
<dbReference type="PANTHER" id="PTHR45831">
    <property type="entry name" value="LD24721P"/>
    <property type="match status" value="1"/>
</dbReference>
<evidence type="ECO:0000313" key="6">
    <source>
        <dbReference type="EMBL" id="CCA17500.1"/>
    </source>
</evidence>
<dbReference type="PANTHER" id="PTHR45831:SF2">
    <property type="entry name" value="LD24721P"/>
    <property type="match status" value="1"/>
</dbReference>
<dbReference type="GO" id="GO:0060090">
    <property type="term" value="F:molecular adaptor activity"/>
    <property type="evidence" value="ECO:0007669"/>
    <property type="project" value="TreeGrafter"/>
</dbReference>
<dbReference type="HOGENOM" id="CLU_044285_0_0_1"/>
<dbReference type="InterPro" id="IPR047150">
    <property type="entry name" value="SGT"/>
</dbReference>
<evidence type="ECO:0000256" key="1">
    <source>
        <dbReference type="ARBA" id="ARBA00022737"/>
    </source>
</evidence>
<dbReference type="Gene3D" id="1.10.260.100">
    <property type="match status" value="1"/>
</dbReference>
<feature type="repeat" description="TPR" evidence="3">
    <location>
        <begin position="231"/>
        <end position="264"/>
    </location>
</feature>
<name>F0W8P3_9STRA</name>
<dbReference type="SMART" id="SM00028">
    <property type="entry name" value="TPR"/>
    <property type="match status" value="3"/>
</dbReference>
<dbReference type="Gene3D" id="1.20.5.420">
    <property type="entry name" value="Immunoglobulin FC, subunit C"/>
    <property type="match status" value="1"/>
</dbReference>
<dbReference type="AlphaFoldDB" id="F0W8P3"/>
<dbReference type="InterPro" id="IPR019734">
    <property type="entry name" value="TPR_rpt"/>
</dbReference>
<evidence type="ECO:0000256" key="3">
    <source>
        <dbReference type="PROSITE-ProRule" id="PRU00339"/>
    </source>
</evidence>
<keyword evidence="2 3" id="KW-0802">TPR repeat</keyword>
<dbReference type="GO" id="GO:0006620">
    <property type="term" value="P:post-translational protein targeting to endoplasmic reticulum membrane"/>
    <property type="evidence" value="ECO:0007669"/>
    <property type="project" value="TreeGrafter"/>
</dbReference>
<feature type="region of interest" description="Disordered" evidence="4">
    <location>
        <begin position="276"/>
        <end position="303"/>
    </location>
</feature>
<sequence length="434" mass="47088">MSNHERNRAIFHALSYIDSLKADAELDTENIEVGVQCLTEAFKLNLHDAQQQELYLKQESLNASFEKIFTAGLKSSGLLSAESQFSTEQDPIIKKNPELWSKWVKKLEEKGFFSGAAVGSKEYHDRMAKALGKFKAKFGDVRVEECKPQREFSEAIETKANEMKNRGNAALNAGDYQLAAKHYREALELSPNGPSSHIYHSNLAASLMYMQKFDEAISHCEAAIAIDPKFLKAYNRMGAAQIQLKDYQGAIDSFRRGLEIDESNAPCKAGLEEAEKLLQQSQSAAQPSSARTPAGGMPDLSSLAGMLGGGGGGLAGLLNNPAMQQMASSMMQNPQMMQMAQNLMQNPSMLGGMLGQMGNGGNNAAPPAAESAPASFPGRDALINNPQVQAARSDPDMQDFFRDLDADGPSAVMRHTSNPKVATLVQNVMGNMQS</sequence>
<keyword evidence="1" id="KW-0677">Repeat</keyword>
<reference evidence="6" key="2">
    <citation type="submission" date="2011-02" db="EMBL/GenBank/DDBJ databases">
        <authorList>
            <person name="MacLean D."/>
        </authorList>
    </citation>
    <scope>NUCLEOTIDE SEQUENCE</scope>
</reference>
<evidence type="ECO:0000256" key="4">
    <source>
        <dbReference type="SAM" id="MobiDB-lite"/>
    </source>
</evidence>
<feature type="domain" description="STI1" evidence="5">
    <location>
        <begin position="385"/>
        <end position="425"/>
    </location>
</feature>
<gene>
    <name evidence="6" type="primary">AlNc14C36G3169</name>
    <name evidence="6" type="ORF">ALNC14_036430</name>
</gene>
<dbReference type="InterPro" id="IPR006636">
    <property type="entry name" value="STI1_HS-bd"/>
</dbReference>
<evidence type="ECO:0000256" key="2">
    <source>
        <dbReference type="ARBA" id="ARBA00022803"/>
    </source>
</evidence>
<dbReference type="SUPFAM" id="SSF48452">
    <property type="entry name" value="TPR-like"/>
    <property type="match status" value="1"/>
</dbReference>
<accession>F0W8P3</accession>